<gene>
    <name evidence="3" type="primary">LOC112467577</name>
</gene>
<dbReference type="OrthoDB" id="7558797at2759"/>
<sequence>MDREEEERDEMERRYHIIEQCIDIVYPAVGWIWVDNVPVREVRLYNMVRVRIPHRQRFIYFDEIRIRGFINIHRQRLVRWFRRVDSEYNEEIWDVLGDEDIFQLRRLFDMQNEFDVEEEELNPREEKRTPTKRRARTGERQRNGSERERPR</sequence>
<dbReference type="AlphaFoldDB" id="A0A6J1RGU0"/>
<evidence type="ECO:0000256" key="1">
    <source>
        <dbReference type="SAM" id="MobiDB-lite"/>
    </source>
</evidence>
<evidence type="ECO:0000313" key="3">
    <source>
        <dbReference type="RefSeq" id="XP_024892030.1"/>
    </source>
</evidence>
<dbReference type="Proteomes" id="UP000504618">
    <property type="component" value="Unplaced"/>
</dbReference>
<keyword evidence="2" id="KW-1185">Reference proteome</keyword>
<organism evidence="2 3">
    <name type="scientific">Temnothorax curvispinosus</name>
    <dbReference type="NCBI Taxonomy" id="300111"/>
    <lineage>
        <taxon>Eukaryota</taxon>
        <taxon>Metazoa</taxon>
        <taxon>Ecdysozoa</taxon>
        <taxon>Arthropoda</taxon>
        <taxon>Hexapoda</taxon>
        <taxon>Insecta</taxon>
        <taxon>Pterygota</taxon>
        <taxon>Neoptera</taxon>
        <taxon>Endopterygota</taxon>
        <taxon>Hymenoptera</taxon>
        <taxon>Apocrita</taxon>
        <taxon>Aculeata</taxon>
        <taxon>Formicoidea</taxon>
        <taxon>Formicidae</taxon>
        <taxon>Myrmicinae</taxon>
        <taxon>Temnothorax</taxon>
    </lineage>
</organism>
<evidence type="ECO:0000313" key="2">
    <source>
        <dbReference type="Proteomes" id="UP000504618"/>
    </source>
</evidence>
<dbReference type="RefSeq" id="XP_024892030.1">
    <property type="nucleotide sequence ID" value="XM_025036262.1"/>
</dbReference>
<feature type="compositionally biased region" description="Basic and acidic residues" evidence="1">
    <location>
        <begin position="136"/>
        <end position="151"/>
    </location>
</feature>
<protein>
    <submittedName>
        <fullName evidence="3">Uncharacterized protein LOC112467577 isoform X1</fullName>
    </submittedName>
</protein>
<feature type="region of interest" description="Disordered" evidence="1">
    <location>
        <begin position="116"/>
        <end position="151"/>
    </location>
</feature>
<dbReference type="GeneID" id="112467577"/>
<reference evidence="3" key="1">
    <citation type="submission" date="2025-08" db="UniProtKB">
        <authorList>
            <consortium name="RefSeq"/>
        </authorList>
    </citation>
    <scope>IDENTIFICATION</scope>
    <source>
        <tissue evidence="3">Whole body</tissue>
    </source>
</reference>
<name>A0A6J1RGU0_9HYME</name>
<accession>A0A6J1RGU0</accession>
<proteinExistence type="predicted"/>